<feature type="transmembrane region" description="Helical" evidence="11">
    <location>
        <begin position="412"/>
        <end position="433"/>
    </location>
</feature>
<feature type="transmembrane region" description="Helical" evidence="11">
    <location>
        <begin position="165"/>
        <end position="186"/>
    </location>
</feature>
<dbReference type="FunFam" id="1.20.1250.20:FF:000001">
    <property type="entry name" value="Dicarboxylate MFS transporter"/>
    <property type="match status" value="1"/>
</dbReference>
<feature type="transmembrane region" description="Helical" evidence="11">
    <location>
        <begin position="318"/>
        <end position="338"/>
    </location>
</feature>
<keyword evidence="5 11" id="KW-0812">Transmembrane</keyword>
<feature type="transmembrane region" description="Helical" evidence="11">
    <location>
        <begin position="265"/>
        <end position="284"/>
    </location>
</feature>
<feature type="transmembrane region" description="Helical" evidence="11">
    <location>
        <begin position="37"/>
        <end position="56"/>
    </location>
</feature>
<dbReference type="GO" id="GO:0015293">
    <property type="term" value="F:symporter activity"/>
    <property type="evidence" value="ECO:0007669"/>
    <property type="project" value="UniProtKB-KW"/>
</dbReference>
<feature type="transmembrane region" description="Helical" evidence="11">
    <location>
        <begin position="198"/>
        <end position="217"/>
    </location>
</feature>
<dbReference type="AlphaFoldDB" id="A0A1H6L5Z6"/>
<keyword evidence="13" id="KW-0762">Sugar transport</keyword>
<dbReference type="CDD" id="cd17369">
    <property type="entry name" value="MFS_ShiA_like"/>
    <property type="match status" value="1"/>
</dbReference>
<evidence type="ECO:0000256" key="6">
    <source>
        <dbReference type="ARBA" id="ARBA00022847"/>
    </source>
</evidence>
<dbReference type="Gene3D" id="1.20.1250.20">
    <property type="entry name" value="MFS general substrate transporter like domains"/>
    <property type="match status" value="2"/>
</dbReference>
<dbReference type="GO" id="GO:0005886">
    <property type="term" value="C:plasma membrane"/>
    <property type="evidence" value="ECO:0007669"/>
    <property type="project" value="UniProtKB-SubCell"/>
</dbReference>
<feature type="transmembrane region" description="Helical" evidence="11">
    <location>
        <begin position="385"/>
        <end position="406"/>
    </location>
</feature>
<keyword evidence="4" id="KW-1003">Cell membrane</keyword>
<keyword evidence="7 11" id="KW-1133">Transmembrane helix</keyword>
<comment type="similarity">
    <text evidence="2">Belongs to the major facilitator superfamily. Metabolite:H+ Symporter (MHS) family (TC 2.A.1.6) family.</text>
</comment>
<evidence type="ECO:0000256" key="2">
    <source>
        <dbReference type="ARBA" id="ARBA00008240"/>
    </source>
</evidence>
<dbReference type="InterPro" id="IPR020846">
    <property type="entry name" value="MFS_dom"/>
</dbReference>
<dbReference type="PANTHER" id="PTHR43045:SF1">
    <property type="entry name" value="SHIKIMATE TRANSPORTER"/>
    <property type="match status" value="1"/>
</dbReference>
<accession>A0A1H6L5Z6</accession>
<evidence type="ECO:0000256" key="8">
    <source>
        <dbReference type="ARBA" id="ARBA00023136"/>
    </source>
</evidence>
<dbReference type="PROSITE" id="PS50850">
    <property type="entry name" value="MFS"/>
    <property type="match status" value="1"/>
</dbReference>
<keyword evidence="14" id="KW-1185">Reference proteome</keyword>
<name>A0A1H6L5Z6_MYCRU</name>
<keyword evidence="6" id="KW-0769">Symport</keyword>
<evidence type="ECO:0000313" key="13">
    <source>
        <dbReference type="EMBL" id="SEH81319.1"/>
    </source>
</evidence>
<evidence type="ECO:0000259" key="12">
    <source>
        <dbReference type="PROSITE" id="PS50850"/>
    </source>
</evidence>
<evidence type="ECO:0000256" key="4">
    <source>
        <dbReference type="ARBA" id="ARBA00022475"/>
    </source>
</evidence>
<comment type="subcellular location">
    <subcellularLocation>
        <location evidence="1">Cell membrane</location>
        <topology evidence="1">Multi-pass membrane protein</topology>
    </subcellularLocation>
</comment>
<dbReference type="SUPFAM" id="SSF103473">
    <property type="entry name" value="MFS general substrate transporter"/>
    <property type="match status" value="1"/>
</dbReference>
<evidence type="ECO:0000256" key="5">
    <source>
        <dbReference type="ARBA" id="ARBA00022692"/>
    </source>
</evidence>
<dbReference type="Pfam" id="PF00083">
    <property type="entry name" value="Sugar_tr"/>
    <property type="match status" value="1"/>
</dbReference>
<evidence type="ECO:0000256" key="9">
    <source>
        <dbReference type="ARBA" id="ARBA00037295"/>
    </source>
</evidence>
<reference evidence="14" key="1">
    <citation type="submission" date="2016-10" db="EMBL/GenBank/DDBJ databases">
        <authorList>
            <person name="Varghese N."/>
            <person name="Submissions S."/>
        </authorList>
    </citation>
    <scope>NUCLEOTIDE SEQUENCE [LARGE SCALE GENOMIC DNA]</scope>
    <source>
        <strain evidence="14">DSM 45405</strain>
    </source>
</reference>
<evidence type="ECO:0000256" key="3">
    <source>
        <dbReference type="ARBA" id="ARBA00022448"/>
    </source>
</evidence>
<dbReference type="PROSITE" id="PS00217">
    <property type="entry name" value="SUGAR_TRANSPORT_2"/>
    <property type="match status" value="1"/>
</dbReference>
<dbReference type="STRING" id="370526.SAMN04489835_4450"/>
<feature type="domain" description="Major facilitator superfamily (MFS) profile" evidence="12">
    <location>
        <begin position="25"/>
        <end position="438"/>
    </location>
</feature>
<dbReference type="InterPro" id="IPR005829">
    <property type="entry name" value="Sugar_transporter_CS"/>
</dbReference>
<keyword evidence="3" id="KW-0813">Transport</keyword>
<organism evidence="13 14">
    <name type="scientific">Mycolicibacterium rutilum</name>
    <name type="common">Mycobacterium rutilum</name>
    <dbReference type="NCBI Taxonomy" id="370526"/>
    <lineage>
        <taxon>Bacteria</taxon>
        <taxon>Bacillati</taxon>
        <taxon>Actinomycetota</taxon>
        <taxon>Actinomycetes</taxon>
        <taxon>Mycobacteriales</taxon>
        <taxon>Mycobacteriaceae</taxon>
        <taxon>Mycolicibacterium</taxon>
    </lineage>
</organism>
<evidence type="ECO:0000256" key="10">
    <source>
        <dbReference type="ARBA" id="ARBA00039918"/>
    </source>
</evidence>
<proteinExistence type="inferred from homology"/>
<comment type="function">
    <text evidence="9">May be a proton symporter involved in the uptake of osmolytes such as proline and glycine betaine.</text>
</comment>
<keyword evidence="8 11" id="KW-0472">Membrane</keyword>
<dbReference type="InterPro" id="IPR036259">
    <property type="entry name" value="MFS_trans_sf"/>
</dbReference>
<evidence type="ECO:0000256" key="7">
    <source>
        <dbReference type="ARBA" id="ARBA00022989"/>
    </source>
</evidence>
<feature type="transmembrane region" description="Helical" evidence="11">
    <location>
        <begin position="98"/>
        <end position="116"/>
    </location>
</feature>
<evidence type="ECO:0000256" key="1">
    <source>
        <dbReference type="ARBA" id="ARBA00004651"/>
    </source>
</evidence>
<feature type="transmembrane region" description="Helical" evidence="11">
    <location>
        <begin position="128"/>
        <end position="153"/>
    </location>
</feature>
<evidence type="ECO:0000256" key="11">
    <source>
        <dbReference type="SAM" id="Phobius"/>
    </source>
</evidence>
<gene>
    <name evidence="13" type="ORF">SAMN04489835_4450</name>
</gene>
<dbReference type="Proteomes" id="UP000182915">
    <property type="component" value="Chromosome I"/>
</dbReference>
<evidence type="ECO:0000313" key="14">
    <source>
        <dbReference type="Proteomes" id="UP000182915"/>
    </source>
</evidence>
<dbReference type="PANTHER" id="PTHR43045">
    <property type="entry name" value="SHIKIMATE TRANSPORTER"/>
    <property type="match status" value="1"/>
</dbReference>
<feature type="transmembrane region" description="Helical" evidence="11">
    <location>
        <begin position="290"/>
        <end position="311"/>
    </location>
</feature>
<dbReference type="InterPro" id="IPR005828">
    <property type="entry name" value="MFS_sugar_transport-like"/>
</dbReference>
<feature type="transmembrane region" description="Helical" evidence="11">
    <location>
        <begin position="344"/>
        <end position="364"/>
    </location>
</feature>
<dbReference type="EMBL" id="LT629971">
    <property type="protein sequence ID" value="SEH81319.1"/>
    <property type="molecule type" value="Genomic_DNA"/>
</dbReference>
<sequence length="441" mass="46714">MSSVTDVPITPEADPTGDAKRVRTALVASLVGTTIEWYDFFLYATAASLVFNHAFFPDQSSLVGTMLSFATFAVGFVVRPIGGFVFGHVGDRIGRKKTLALTMVLMGGATALMGVLPTAAQIGVLAPILLLLLRIVQGFALGGEWAGAILLAVEHSPPRRRGFAGSIPQVGLALGLALGTGVFALLQIALPDDAFESYGWRIAFLISIVLVVFGLVVRWKATETPAFEKVRDDDDRAAVPLREVFRPPALRNTVLGLLSRWGEGAAFNTWGVFAISYATGTLHLERVPVLIAVTVAALLMAVLLPVSGLLADRFGARTVYASGIAAYAVAVFPVFALFNTGSLTAYTLGMLVVFGVIHAWFYGAQGTLYASLYPARVRYTGLSTVYQLSGVYASGVTPLILTALIAAANQSPWLACSYLVATAVVSVVATLLLRPKALTEI</sequence>
<feature type="transmembrane region" description="Helical" evidence="11">
    <location>
        <begin position="62"/>
        <end position="86"/>
    </location>
</feature>
<protein>
    <recommendedName>
        <fullName evidence="10">Putative proline/betaine transporter</fullName>
    </recommendedName>
</protein>